<feature type="region of interest" description="Disordered" evidence="3">
    <location>
        <begin position="110"/>
        <end position="136"/>
    </location>
</feature>
<reference evidence="5 6" key="1">
    <citation type="journal article" date="2019" name="Nat. Microbiol.">
        <title>Mediterranean grassland soil C-N compound turnover is dependent on rainfall and depth, and is mediated by genomically divergent microorganisms.</title>
        <authorList>
            <person name="Diamond S."/>
            <person name="Andeer P.F."/>
            <person name="Li Z."/>
            <person name="Crits-Christoph A."/>
            <person name="Burstein D."/>
            <person name="Anantharaman K."/>
            <person name="Lane K.R."/>
            <person name="Thomas B.C."/>
            <person name="Pan C."/>
            <person name="Northen T.R."/>
            <person name="Banfield J.F."/>
        </authorList>
    </citation>
    <scope>NUCLEOTIDE SEQUENCE [LARGE SCALE GENOMIC DNA]</scope>
    <source>
        <strain evidence="5">WS_10</strain>
    </source>
</reference>
<dbReference type="PROSITE" id="PS50110">
    <property type="entry name" value="RESPONSE_REGULATORY"/>
    <property type="match status" value="1"/>
</dbReference>
<name>A0A538U0X8_UNCEI</name>
<keyword evidence="1 2" id="KW-0597">Phosphoprotein</keyword>
<dbReference type="Pfam" id="PF00072">
    <property type="entry name" value="Response_reg"/>
    <property type="match status" value="1"/>
</dbReference>
<dbReference type="InterPro" id="IPR050595">
    <property type="entry name" value="Bact_response_regulator"/>
</dbReference>
<accession>A0A538U0X8</accession>
<evidence type="ECO:0000256" key="2">
    <source>
        <dbReference type="PROSITE-ProRule" id="PRU00169"/>
    </source>
</evidence>
<dbReference type="InterPro" id="IPR011006">
    <property type="entry name" value="CheY-like_superfamily"/>
</dbReference>
<organism evidence="5 6">
    <name type="scientific">Eiseniibacteriota bacterium</name>
    <dbReference type="NCBI Taxonomy" id="2212470"/>
    <lineage>
        <taxon>Bacteria</taxon>
        <taxon>Candidatus Eiseniibacteriota</taxon>
    </lineage>
</organism>
<feature type="domain" description="Response regulatory" evidence="4">
    <location>
        <begin position="1"/>
        <end position="104"/>
    </location>
</feature>
<evidence type="ECO:0000313" key="6">
    <source>
        <dbReference type="Proteomes" id="UP000319836"/>
    </source>
</evidence>
<gene>
    <name evidence="5" type="ORF">E6K80_11375</name>
</gene>
<dbReference type="AlphaFoldDB" id="A0A538U0X8"/>
<feature type="modified residue" description="4-aspartylphosphate" evidence="2">
    <location>
        <position position="37"/>
    </location>
</feature>
<dbReference type="EMBL" id="VBPA01000289">
    <property type="protein sequence ID" value="TMQ69532.1"/>
    <property type="molecule type" value="Genomic_DNA"/>
</dbReference>
<evidence type="ECO:0000313" key="5">
    <source>
        <dbReference type="EMBL" id="TMQ69532.1"/>
    </source>
</evidence>
<evidence type="ECO:0000256" key="3">
    <source>
        <dbReference type="SAM" id="MobiDB-lite"/>
    </source>
</evidence>
<proteinExistence type="predicted"/>
<dbReference type="SMART" id="SM00448">
    <property type="entry name" value="REC"/>
    <property type="match status" value="1"/>
</dbReference>
<dbReference type="GO" id="GO:0000160">
    <property type="term" value="P:phosphorelay signal transduction system"/>
    <property type="evidence" value="ECO:0007669"/>
    <property type="project" value="InterPro"/>
</dbReference>
<dbReference type="InterPro" id="IPR001789">
    <property type="entry name" value="Sig_transdc_resp-reg_receiver"/>
</dbReference>
<sequence>MLHTYLQLRGHRVHEAATGPEAVEEALRAQPDLALIDLGLPGYDGFEVARRLQQDVRTRDVALIALTGYGQAEDREKTADCGFVSHLVKPVTPEDLDEVFALVARRREDRDAFPSSEPRSSILRPPSAEGARSLRQ</sequence>
<evidence type="ECO:0000259" key="4">
    <source>
        <dbReference type="PROSITE" id="PS50110"/>
    </source>
</evidence>
<dbReference type="Proteomes" id="UP000319836">
    <property type="component" value="Unassembled WGS sequence"/>
</dbReference>
<dbReference type="PANTHER" id="PTHR44591:SF3">
    <property type="entry name" value="RESPONSE REGULATORY DOMAIN-CONTAINING PROTEIN"/>
    <property type="match status" value="1"/>
</dbReference>
<dbReference type="SUPFAM" id="SSF52172">
    <property type="entry name" value="CheY-like"/>
    <property type="match status" value="1"/>
</dbReference>
<protein>
    <submittedName>
        <fullName evidence="5">Response regulator</fullName>
    </submittedName>
</protein>
<dbReference type="Gene3D" id="3.40.50.2300">
    <property type="match status" value="1"/>
</dbReference>
<evidence type="ECO:0000256" key="1">
    <source>
        <dbReference type="ARBA" id="ARBA00022553"/>
    </source>
</evidence>
<dbReference type="PANTHER" id="PTHR44591">
    <property type="entry name" value="STRESS RESPONSE REGULATOR PROTEIN 1"/>
    <property type="match status" value="1"/>
</dbReference>
<comment type="caution">
    <text evidence="5">The sequence shown here is derived from an EMBL/GenBank/DDBJ whole genome shotgun (WGS) entry which is preliminary data.</text>
</comment>